<sequence length="255" mass="28205">MQAFGYSGVSLRLTDMICMAILSLMNLSVHLVLEDIQKVFEVQKQINEFVNLMISLIQRPMKSSIATSMVPGQKLALREPSSSSSVTVFTLVSSSQAVAEKLIASEMLMQLVQCKPLVILISKRQSVDPIPCHLEFYILQLVTCVLISLGSASGLATWEVNPKSPTIRSFSLINTQQEMIMACTCLVMLTSSIGNQELLLITRILRKDLPAVGTQEIMLSTDFNAIDIGILVMRGSQVWMNIILLETELEQKNVP</sequence>
<dbReference type="STRING" id="27349.A0A0L6UG36"/>
<protein>
    <submittedName>
        <fullName evidence="1">Uncharacterized protein</fullName>
    </submittedName>
</protein>
<keyword evidence="2" id="KW-1185">Reference proteome</keyword>
<evidence type="ECO:0000313" key="2">
    <source>
        <dbReference type="Proteomes" id="UP000037035"/>
    </source>
</evidence>
<accession>A0A0L6UG36</accession>
<reference evidence="1 2" key="1">
    <citation type="submission" date="2015-08" db="EMBL/GenBank/DDBJ databases">
        <title>Next Generation Sequencing and Analysis of the Genome of Puccinia sorghi L Schw, the Causal Agent of Maize Common Rust.</title>
        <authorList>
            <person name="Rochi L."/>
            <person name="Burguener G."/>
            <person name="Darino M."/>
            <person name="Turjanski A."/>
            <person name="Kreff E."/>
            <person name="Dieguez M.J."/>
            <person name="Sacco F."/>
        </authorList>
    </citation>
    <scope>NUCLEOTIDE SEQUENCE [LARGE SCALE GENOMIC DNA]</scope>
    <source>
        <strain evidence="1 2">RO10H11247</strain>
    </source>
</reference>
<dbReference type="Proteomes" id="UP000037035">
    <property type="component" value="Unassembled WGS sequence"/>
</dbReference>
<name>A0A0L6UG36_9BASI</name>
<dbReference type="EMBL" id="LAVV01011662">
    <property type="protein sequence ID" value="KNZ47509.1"/>
    <property type="molecule type" value="Genomic_DNA"/>
</dbReference>
<dbReference type="OrthoDB" id="2019644at2759"/>
<proteinExistence type="predicted"/>
<evidence type="ECO:0000313" key="1">
    <source>
        <dbReference type="EMBL" id="KNZ47509.1"/>
    </source>
</evidence>
<gene>
    <name evidence="1" type="ORF">VP01_6349g1</name>
</gene>
<comment type="caution">
    <text evidence="1">The sequence shown here is derived from an EMBL/GenBank/DDBJ whole genome shotgun (WGS) entry which is preliminary data.</text>
</comment>
<organism evidence="1 2">
    <name type="scientific">Puccinia sorghi</name>
    <dbReference type="NCBI Taxonomy" id="27349"/>
    <lineage>
        <taxon>Eukaryota</taxon>
        <taxon>Fungi</taxon>
        <taxon>Dikarya</taxon>
        <taxon>Basidiomycota</taxon>
        <taxon>Pucciniomycotina</taxon>
        <taxon>Pucciniomycetes</taxon>
        <taxon>Pucciniales</taxon>
        <taxon>Pucciniaceae</taxon>
        <taxon>Puccinia</taxon>
    </lineage>
</organism>
<dbReference type="VEuPathDB" id="FungiDB:VP01_6349g1"/>
<dbReference type="AlphaFoldDB" id="A0A0L6UG36"/>